<keyword evidence="1" id="KW-1133">Transmembrane helix</keyword>
<proteinExistence type="predicted"/>
<gene>
    <name evidence="2" type="ORF">SAMN02745108_02856</name>
</gene>
<dbReference type="RefSeq" id="WP_078777493.1">
    <property type="nucleotide sequence ID" value="NZ_FUWU01000089.1"/>
</dbReference>
<dbReference type="Pfam" id="PF14897">
    <property type="entry name" value="EpsG"/>
    <property type="match status" value="1"/>
</dbReference>
<feature type="transmembrane region" description="Helical" evidence="1">
    <location>
        <begin position="94"/>
        <end position="112"/>
    </location>
</feature>
<evidence type="ECO:0000313" key="3">
    <source>
        <dbReference type="Proteomes" id="UP000190449"/>
    </source>
</evidence>
<feature type="transmembrane region" description="Helical" evidence="1">
    <location>
        <begin position="6"/>
        <end position="22"/>
    </location>
</feature>
<dbReference type="InterPro" id="IPR049458">
    <property type="entry name" value="EpsG-like"/>
</dbReference>
<organism evidence="2 3">
    <name type="scientific">Fibrobacter intestinalis</name>
    <dbReference type="NCBI Taxonomy" id="28122"/>
    <lineage>
        <taxon>Bacteria</taxon>
        <taxon>Pseudomonadati</taxon>
        <taxon>Fibrobacterota</taxon>
        <taxon>Fibrobacteria</taxon>
        <taxon>Fibrobacterales</taxon>
        <taxon>Fibrobacteraceae</taxon>
        <taxon>Fibrobacter</taxon>
    </lineage>
</organism>
<feature type="transmembrane region" description="Helical" evidence="1">
    <location>
        <begin position="29"/>
        <end position="47"/>
    </location>
</feature>
<dbReference type="AlphaFoldDB" id="A0A1T4RVG7"/>
<dbReference type="Proteomes" id="UP000190449">
    <property type="component" value="Unassembled WGS sequence"/>
</dbReference>
<dbReference type="EMBL" id="FUWU01000089">
    <property type="protein sequence ID" value="SKA19581.1"/>
    <property type="molecule type" value="Genomic_DNA"/>
</dbReference>
<evidence type="ECO:0000256" key="1">
    <source>
        <dbReference type="SAM" id="Phobius"/>
    </source>
</evidence>
<sequence length="160" mass="18212">MPLIYILYILAGCICFGCCFKPRFPKKIAFLFLLILNICIVGLRSEYVGADSLQYYLAFKELNRASLEAAFQTRYAPGYIALNRLVGFFTDSPYALFFVVGLFSLSVYFYFLKKNSANIFFAIVIFFCSGWGLYIVPPKLNLENFGKANKGVCQICWLAQ</sequence>
<accession>A0A1T4RVG7</accession>
<reference evidence="2 3" key="1">
    <citation type="submission" date="2017-02" db="EMBL/GenBank/DDBJ databases">
        <authorList>
            <person name="Peterson S.W."/>
        </authorList>
    </citation>
    <scope>NUCLEOTIDE SEQUENCE [LARGE SCALE GENOMIC DNA]</scope>
    <source>
        <strain evidence="2 3">ATCC 43854</strain>
    </source>
</reference>
<keyword evidence="1" id="KW-0812">Transmembrane</keyword>
<dbReference type="STRING" id="28122.SAMN02745108_02856"/>
<name>A0A1T4RVG7_9BACT</name>
<protein>
    <submittedName>
        <fullName evidence="2">EpsG family protein</fullName>
    </submittedName>
</protein>
<keyword evidence="1" id="KW-0472">Membrane</keyword>
<evidence type="ECO:0000313" key="2">
    <source>
        <dbReference type="EMBL" id="SKA19581.1"/>
    </source>
</evidence>
<feature type="transmembrane region" description="Helical" evidence="1">
    <location>
        <begin position="119"/>
        <end position="136"/>
    </location>
</feature>